<dbReference type="KEGG" id="vg:10399687"/>
<dbReference type="SUPFAM" id="SSF82185">
    <property type="entry name" value="Histone H3 K4-specific methyltransferase SET7/9 N-terminal domain"/>
    <property type="match status" value="1"/>
</dbReference>
<name>F2WL32_9VIRU</name>
<dbReference type="OrthoDB" id="26027at10239"/>
<sequence>MFVFLKKRDATAFYISTGDGKGNKEFYRVRVKKGDSEYCLLPDGTRDGEYKEFWQTGKIKYKYFYSLGQLHKKSYEWNEEGVLVDVSTFQNGKRVHQKSWYDNGLPKRDGKKRWHSNGRVRYDDGKTWDKDGKLLGEFRDGSGKKFEWYAHGDKIMSQTEWKDGQKHGLSITFREDGTYLNIQKYFEGKYLENYRYQGKKCRQG</sequence>
<protein>
    <recommendedName>
        <fullName evidence="3">MORN repeat-containing protein</fullName>
    </recommendedName>
</protein>
<organism evidence="1 2">
    <name type="scientific">Lausannevirus</name>
    <dbReference type="NCBI Taxonomy" id="999883"/>
    <lineage>
        <taxon>Viruses</taxon>
        <taxon>Varidnaviria</taxon>
        <taxon>Bamfordvirae</taxon>
        <taxon>Nucleocytoviricota</taxon>
        <taxon>Megaviricetes</taxon>
        <taxon>Pimascovirales</taxon>
        <taxon>Pimascovirales incertae sedis</taxon>
        <taxon>Marseilleviridae</taxon>
        <taxon>Losannavirus</taxon>
        <taxon>Losannavirus lausannense</taxon>
    </lineage>
</organism>
<gene>
    <name evidence="1" type="ORF">LAU_0103</name>
</gene>
<dbReference type="EMBL" id="HQ113105">
    <property type="protein sequence ID" value="AEA06955.1"/>
    <property type="molecule type" value="Genomic_DNA"/>
</dbReference>
<evidence type="ECO:0008006" key="3">
    <source>
        <dbReference type="Google" id="ProtNLM"/>
    </source>
</evidence>
<keyword evidence="2" id="KW-1185">Reference proteome</keyword>
<dbReference type="Proteomes" id="UP000203366">
    <property type="component" value="Segment"/>
</dbReference>
<reference evidence="1 2" key="1">
    <citation type="journal article" date="2011" name="Environ. Microbiol.">
        <title>Lausannevirus, a giant amoebal virus encoding histone doublets.</title>
        <authorList>
            <person name="Thomas V."/>
            <person name="Bertelli C."/>
            <person name="Collyn F."/>
            <person name="Casson N."/>
            <person name="Telenti A."/>
            <person name="Goesmann A."/>
            <person name="Croxatto A."/>
            <person name="Greub G."/>
        </authorList>
    </citation>
    <scope>NUCLEOTIDE SEQUENCE [LARGE SCALE GENOMIC DNA]</scope>
    <source>
        <strain evidence="1">7715</strain>
    </source>
</reference>
<accession>F2WL32</accession>
<evidence type="ECO:0000313" key="1">
    <source>
        <dbReference type="EMBL" id="AEA06955.1"/>
    </source>
</evidence>
<dbReference type="Gene3D" id="3.90.930.1">
    <property type="match status" value="1"/>
</dbReference>
<proteinExistence type="predicted"/>
<dbReference type="RefSeq" id="YP_004347067.1">
    <property type="nucleotide sequence ID" value="NC_015326.1"/>
</dbReference>
<evidence type="ECO:0000313" key="2">
    <source>
        <dbReference type="Proteomes" id="UP000203366"/>
    </source>
</evidence>
<dbReference type="GeneID" id="10399687"/>